<reference evidence="2" key="1">
    <citation type="submission" date="2022-11" db="UniProtKB">
        <authorList>
            <consortium name="WormBaseParasite"/>
        </authorList>
    </citation>
    <scope>IDENTIFICATION</scope>
</reference>
<evidence type="ECO:0000313" key="1">
    <source>
        <dbReference type="Proteomes" id="UP000887574"/>
    </source>
</evidence>
<dbReference type="Proteomes" id="UP000887574">
    <property type="component" value="Unplaced"/>
</dbReference>
<sequence length="84" mass="9356">MEGMIRGKFADIDGSIQKVQASLVEIHENIGMLVADEKERLNIKLNIKQVLCMLLSISMMRKLVAGCLQNKRRTKFGSVSASYG</sequence>
<organism evidence="1 2">
    <name type="scientific">Ditylenchus dipsaci</name>
    <dbReference type="NCBI Taxonomy" id="166011"/>
    <lineage>
        <taxon>Eukaryota</taxon>
        <taxon>Metazoa</taxon>
        <taxon>Ecdysozoa</taxon>
        <taxon>Nematoda</taxon>
        <taxon>Chromadorea</taxon>
        <taxon>Rhabditida</taxon>
        <taxon>Tylenchina</taxon>
        <taxon>Tylenchomorpha</taxon>
        <taxon>Sphaerularioidea</taxon>
        <taxon>Anguinidae</taxon>
        <taxon>Anguininae</taxon>
        <taxon>Ditylenchus</taxon>
    </lineage>
</organism>
<keyword evidence="1" id="KW-1185">Reference proteome</keyword>
<proteinExistence type="predicted"/>
<evidence type="ECO:0000313" key="2">
    <source>
        <dbReference type="WBParaSite" id="jg20302"/>
    </source>
</evidence>
<name>A0A915DKI9_9BILA</name>
<dbReference type="AlphaFoldDB" id="A0A915DKI9"/>
<accession>A0A915DKI9</accession>
<dbReference type="WBParaSite" id="jg20302">
    <property type="protein sequence ID" value="jg20302"/>
    <property type="gene ID" value="jg20302"/>
</dbReference>
<protein>
    <submittedName>
        <fullName evidence="2">Uncharacterized protein</fullName>
    </submittedName>
</protein>